<sequence length="446" mass="50329">MSTKAFSMSKLRADVTYSHHLHNNSLITELAIDNNNYVNQDPGILNGINNPADNLVPIEENNSEGSDDEADEPQLGNELANIFNTIICKYDAKFIYRDDVLAWSDDEVTNDMSELPFMKQHQIMAINYTDPQQHYRTIMIMQFFSTQSRCICGWSSSMMNISSTLEYLFLANLFFLVTGLPDRTLGLLENRTELNILSWYEAYLYASAIFTLIWMIPLLSTFKNTINSSIGTTRSAALRHEGQVVEWCIRKGLQSPDTSQNYRPLDLESKDETRAYIYQNQIHLSPNSNKKNKSKGLIDTSIPSPPLMNSAVTTLLSSSNSEFLAFANACFSPNTIALALSPETVMRLRHHPIVMIRLNYDGDENDDDEFPVPPAHRRASMTSCKLDKFLGSVTKTDALRERRISMSINVKQSGDRIINPSAISPLSQLQQQRGSRLAIFRNLNGG</sequence>
<proteinExistence type="predicted"/>
<feature type="transmembrane region" description="Helical" evidence="1">
    <location>
        <begin position="165"/>
        <end position="182"/>
    </location>
</feature>
<evidence type="ECO:0000313" key="2">
    <source>
        <dbReference type="EMBL" id="GES82415.1"/>
    </source>
</evidence>
<protein>
    <submittedName>
        <fullName evidence="2">Uncharacterized protein</fullName>
    </submittedName>
</protein>
<keyword evidence="1" id="KW-1133">Transmembrane helix</keyword>
<dbReference type="AlphaFoldDB" id="A0A8H3QIP2"/>
<accession>A0A8H3QIP2</accession>
<dbReference type="EMBL" id="BLAL01000060">
    <property type="protein sequence ID" value="GES82415.1"/>
    <property type="molecule type" value="Genomic_DNA"/>
</dbReference>
<keyword evidence="1" id="KW-0472">Membrane</keyword>
<evidence type="ECO:0000313" key="3">
    <source>
        <dbReference type="Proteomes" id="UP000615446"/>
    </source>
</evidence>
<dbReference type="Proteomes" id="UP000615446">
    <property type="component" value="Unassembled WGS sequence"/>
</dbReference>
<feature type="transmembrane region" description="Helical" evidence="1">
    <location>
        <begin position="202"/>
        <end position="222"/>
    </location>
</feature>
<name>A0A8H3QIP2_9GLOM</name>
<evidence type="ECO:0000256" key="1">
    <source>
        <dbReference type="SAM" id="Phobius"/>
    </source>
</evidence>
<keyword evidence="1" id="KW-0812">Transmembrane</keyword>
<organism evidence="2 3">
    <name type="scientific">Rhizophagus clarus</name>
    <dbReference type="NCBI Taxonomy" id="94130"/>
    <lineage>
        <taxon>Eukaryota</taxon>
        <taxon>Fungi</taxon>
        <taxon>Fungi incertae sedis</taxon>
        <taxon>Mucoromycota</taxon>
        <taxon>Glomeromycotina</taxon>
        <taxon>Glomeromycetes</taxon>
        <taxon>Glomerales</taxon>
        <taxon>Glomeraceae</taxon>
        <taxon>Rhizophagus</taxon>
    </lineage>
</organism>
<comment type="caution">
    <text evidence="2">The sequence shown here is derived from an EMBL/GenBank/DDBJ whole genome shotgun (WGS) entry which is preliminary data.</text>
</comment>
<reference evidence="2" key="1">
    <citation type="submission" date="2019-10" db="EMBL/GenBank/DDBJ databases">
        <title>Conservation and host-specific expression of non-tandemly repeated heterogenous ribosome RNA gene in arbuscular mycorrhizal fungi.</title>
        <authorList>
            <person name="Maeda T."/>
            <person name="Kobayashi Y."/>
            <person name="Nakagawa T."/>
            <person name="Ezawa T."/>
            <person name="Yamaguchi K."/>
            <person name="Bino T."/>
            <person name="Nishimoto Y."/>
            <person name="Shigenobu S."/>
            <person name="Kawaguchi M."/>
        </authorList>
    </citation>
    <scope>NUCLEOTIDE SEQUENCE</scope>
    <source>
        <strain evidence="2">HR1</strain>
    </source>
</reference>
<gene>
    <name evidence="2" type="ORF">RCL2_000962300</name>
</gene>